<feature type="transmembrane region" description="Helical" evidence="14">
    <location>
        <begin position="321"/>
        <end position="354"/>
    </location>
</feature>
<dbReference type="PROSITE" id="PS50283">
    <property type="entry name" value="NA_SOLUT_SYMP_3"/>
    <property type="match status" value="1"/>
</dbReference>
<feature type="transmembrane region" description="Helical" evidence="14">
    <location>
        <begin position="273"/>
        <end position="294"/>
    </location>
</feature>
<protein>
    <submittedName>
        <fullName evidence="15">Solute:Na+ symporter, SSS family</fullName>
    </submittedName>
</protein>
<proteinExistence type="inferred from homology"/>
<dbReference type="Pfam" id="PF00474">
    <property type="entry name" value="SSF"/>
    <property type="match status" value="1"/>
</dbReference>
<evidence type="ECO:0000256" key="11">
    <source>
        <dbReference type="ARBA" id="ARBA00023201"/>
    </source>
</evidence>
<dbReference type="PROSITE" id="PS00456">
    <property type="entry name" value="NA_SOLUT_SYMP_1"/>
    <property type="match status" value="1"/>
</dbReference>
<evidence type="ECO:0000256" key="2">
    <source>
        <dbReference type="ARBA" id="ARBA00006434"/>
    </source>
</evidence>
<evidence type="ECO:0000256" key="7">
    <source>
        <dbReference type="ARBA" id="ARBA00022989"/>
    </source>
</evidence>
<dbReference type="GO" id="GO:0046942">
    <property type="term" value="P:carboxylic acid transport"/>
    <property type="evidence" value="ECO:0007669"/>
    <property type="project" value="UniProtKB-ARBA"/>
</dbReference>
<dbReference type="GO" id="GO:0006814">
    <property type="term" value="P:sodium ion transport"/>
    <property type="evidence" value="ECO:0007669"/>
    <property type="project" value="UniProtKB-KW"/>
</dbReference>
<gene>
    <name evidence="15" type="ORF">SAMN04488554_2474</name>
</gene>
<evidence type="ECO:0000256" key="9">
    <source>
        <dbReference type="ARBA" id="ARBA00023065"/>
    </source>
</evidence>
<feature type="transmembrane region" description="Helical" evidence="14">
    <location>
        <begin position="76"/>
        <end position="100"/>
    </location>
</feature>
<dbReference type="InterPro" id="IPR038377">
    <property type="entry name" value="Na/Glc_symporter_sf"/>
</dbReference>
<keyword evidence="5 14" id="KW-0812">Transmembrane</keyword>
<comment type="similarity">
    <text evidence="2 13">Belongs to the sodium:solute symporter (SSF) (TC 2.A.21) family.</text>
</comment>
<dbReference type="OrthoDB" id="3636885at2"/>
<evidence type="ECO:0000256" key="8">
    <source>
        <dbReference type="ARBA" id="ARBA00023053"/>
    </source>
</evidence>
<feature type="transmembrane region" description="Helical" evidence="14">
    <location>
        <begin position="190"/>
        <end position="208"/>
    </location>
</feature>
<dbReference type="InterPro" id="IPR018212">
    <property type="entry name" value="Na/solute_symporter_CS"/>
</dbReference>
<keyword evidence="16" id="KW-1185">Reference proteome</keyword>
<dbReference type="EMBL" id="FNTX01000002">
    <property type="protein sequence ID" value="SEE68849.1"/>
    <property type="molecule type" value="Genomic_DNA"/>
</dbReference>
<dbReference type="Gene3D" id="1.20.1730.10">
    <property type="entry name" value="Sodium/glucose cotransporter"/>
    <property type="match status" value="1"/>
</dbReference>
<name>A0A1H5KVH4_9MICO</name>
<feature type="transmembrane region" description="Helical" evidence="14">
    <location>
        <begin position="433"/>
        <end position="453"/>
    </location>
</feature>
<evidence type="ECO:0000256" key="3">
    <source>
        <dbReference type="ARBA" id="ARBA00022448"/>
    </source>
</evidence>
<keyword evidence="8" id="KW-0915">Sodium</keyword>
<evidence type="ECO:0000256" key="14">
    <source>
        <dbReference type="SAM" id="Phobius"/>
    </source>
</evidence>
<dbReference type="STRING" id="648782.SAMN04488554_2474"/>
<feature type="transmembrane region" description="Helical" evidence="14">
    <location>
        <begin position="374"/>
        <end position="395"/>
    </location>
</feature>
<keyword evidence="9" id="KW-0406">Ion transport</keyword>
<evidence type="ECO:0000256" key="1">
    <source>
        <dbReference type="ARBA" id="ARBA00004651"/>
    </source>
</evidence>
<evidence type="ECO:0000256" key="10">
    <source>
        <dbReference type="ARBA" id="ARBA00023136"/>
    </source>
</evidence>
<evidence type="ECO:0000256" key="4">
    <source>
        <dbReference type="ARBA" id="ARBA00022475"/>
    </source>
</evidence>
<keyword evidence="4" id="KW-1003">Cell membrane</keyword>
<feature type="transmembrane region" description="Helical" evidence="14">
    <location>
        <begin position="401"/>
        <end position="426"/>
    </location>
</feature>
<keyword evidence="10 14" id="KW-0472">Membrane</keyword>
<evidence type="ECO:0000256" key="13">
    <source>
        <dbReference type="RuleBase" id="RU362091"/>
    </source>
</evidence>
<feature type="transmembrane region" description="Helical" evidence="14">
    <location>
        <begin position="6"/>
        <end position="24"/>
    </location>
</feature>
<keyword evidence="3" id="KW-0813">Transport</keyword>
<keyword evidence="6" id="KW-0769">Symport</keyword>
<feature type="transmembrane region" description="Helical" evidence="14">
    <location>
        <begin position="459"/>
        <end position="481"/>
    </location>
</feature>
<reference evidence="16" key="1">
    <citation type="submission" date="2016-10" db="EMBL/GenBank/DDBJ databases">
        <authorList>
            <person name="Varghese N."/>
            <person name="Submissions S."/>
        </authorList>
    </citation>
    <scope>NUCLEOTIDE SEQUENCE [LARGE SCALE GENOMIC DNA]</scope>
    <source>
        <strain evidence="16">DSM 21368</strain>
    </source>
</reference>
<comment type="subcellular location">
    <subcellularLocation>
        <location evidence="1">Cell membrane</location>
        <topology evidence="1">Multi-pass membrane protein</topology>
    </subcellularLocation>
</comment>
<keyword evidence="11" id="KW-0739">Sodium transport</keyword>
<dbReference type="RefSeq" id="WP_089773426.1">
    <property type="nucleotide sequence ID" value="NZ_FNTX01000002.1"/>
</dbReference>
<evidence type="ECO:0000256" key="6">
    <source>
        <dbReference type="ARBA" id="ARBA00022847"/>
    </source>
</evidence>
<dbReference type="PANTHER" id="PTHR48086:SF3">
    <property type="entry name" value="SODIUM_PROLINE SYMPORTER"/>
    <property type="match status" value="1"/>
</dbReference>
<evidence type="ECO:0000313" key="15">
    <source>
        <dbReference type="EMBL" id="SEE68849.1"/>
    </source>
</evidence>
<dbReference type="InterPro" id="IPR050277">
    <property type="entry name" value="Sodium:Solute_Symporter"/>
</dbReference>
<evidence type="ECO:0000256" key="5">
    <source>
        <dbReference type="ARBA" id="ARBA00022692"/>
    </source>
</evidence>
<dbReference type="InterPro" id="IPR001734">
    <property type="entry name" value="Na/solute_symporter"/>
</dbReference>
<dbReference type="GO" id="GO:0005886">
    <property type="term" value="C:plasma membrane"/>
    <property type="evidence" value="ECO:0007669"/>
    <property type="project" value="UniProtKB-SubCell"/>
</dbReference>
<feature type="transmembrane region" description="Helical" evidence="14">
    <location>
        <begin position="235"/>
        <end position="253"/>
    </location>
</feature>
<organism evidence="15 16">
    <name type="scientific">Ruania alba</name>
    <dbReference type="NCBI Taxonomy" id="648782"/>
    <lineage>
        <taxon>Bacteria</taxon>
        <taxon>Bacillati</taxon>
        <taxon>Actinomycetota</taxon>
        <taxon>Actinomycetes</taxon>
        <taxon>Micrococcales</taxon>
        <taxon>Ruaniaceae</taxon>
        <taxon>Ruania</taxon>
    </lineage>
</organism>
<evidence type="ECO:0000313" key="16">
    <source>
        <dbReference type="Proteomes" id="UP000199220"/>
    </source>
</evidence>
<feature type="transmembrane region" description="Helical" evidence="14">
    <location>
        <begin position="121"/>
        <end position="138"/>
    </location>
</feature>
<feature type="transmembrane region" description="Helical" evidence="14">
    <location>
        <begin position="158"/>
        <end position="178"/>
    </location>
</feature>
<feature type="transmembrane region" description="Helical" evidence="14">
    <location>
        <begin position="45"/>
        <end position="64"/>
    </location>
</feature>
<comment type="catalytic activity">
    <reaction evidence="12">
        <text>L-proline(in) + Na(+)(in) = L-proline(out) + Na(+)(out)</text>
        <dbReference type="Rhea" id="RHEA:28967"/>
        <dbReference type="ChEBI" id="CHEBI:29101"/>
        <dbReference type="ChEBI" id="CHEBI:60039"/>
    </reaction>
</comment>
<dbReference type="PANTHER" id="PTHR48086">
    <property type="entry name" value="SODIUM/PROLINE SYMPORTER-RELATED"/>
    <property type="match status" value="1"/>
</dbReference>
<keyword evidence="7 14" id="KW-1133">Transmembrane helix</keyword>
<dbReference type="AlphaFoldDB" id="A0A1H5KVH4"/>
<dbReference type="Proteomes" id="UP000199220">
    <property type="component" value="Unassembled WGS sequence"/>
</dbReference>
<sequence length="506" mass="54330">MSATTMWIALAVFAGLLVFLGYLGHRGSTNTLEDFVLGSRKLNKLPAFFTVTATLFSAFSYFGITGQFYTNGIGAWIQVATTAAVGPILYFAGTRIWIVARKYGIVNVTEYLTDRYRSRSVGLVAGIIMIAALVPYMGAQFRGSGLTLEAVTSGGIPYWAGAVFLAVVVTLYVMSGGFRSVVWTDVIQGGLMYVLLAVAALILVFTHTDGFGNLLDMVEDQGQSALLSNPGGGELFGLPYLISVLVIFAAAHFTMPQLQQRWMAARSHSTLKFMAISLPVGTALIYFCLFYIAMVGVVTRPGDPAPEAIYPAMIMEVLPQWLLLVAILAIIAATGSTANSIVLTLSSIVAKEYVNPIARKRRGSALSPDRENKALTTTARIMLPILVAGGLLVAFFGPSSIIGIIVSITWPAVFLIFPTLLAGLYWRRATAPAAVTSMIVSELIFLSLNQGWLPIPLGGWHPAIPAAIVGVIVLVVGSLLTRPPAKEHVERHFKLFEPEPTPTPTP</sequence>
<dbReference type="CDD" id="cd10322">
    <property type="entry name" value="SLC5sbd"/>
    <property type="match status" value="1"/>
</dbReference>
<accession>A0A1H5KVH4</accession>
<evidence type="ECO:0000256" key="12">
    <source>
        <dbReference type="ARBA" id="ARBA00033708"/>
    </source>
</evidence>
<dbReference type="GO" id="GO:0015293">
    <property type="term" value="F:symporter activity"/>
    <property type="evidence" value="ECO:0007669"/>
    <property type="project" value="UniProtKB-KW"/>
</dbReference>